<reference evidence="2" key="1">
    <citation type="submission" date="2021-03" db="EMBL/GenBank/DDBJ databases">
        <title>Revisited historic fungal species revealed as producer of novel bioactive compounds through whole genome sequencing and comparative genomics.</title>
        <authorList>
            <person name="Vignolle G.A."/>
            <person name="Hochenegger N."/>
            <person name="Mach R.L."/>
            <person name="Mach-Aigner A.R."/>
            <person name="Javad Rahimi M."/>
            <person name="Salim K.A."/>
            <person name="Chan C.M."/>
            <person name="Lim L.B.L."/>
            <person name="Cai F."/>
            <person name="Druzhinina I.S."/>
            <person name="U'Ren J.M."/>
            <person name="Derntl C."/>
        </authorList>
    </citation>
    <scope>NUCLEOTIDE SEQUENCE</scope>
    <source>
        <strain evidence="2">TUCIM 5799</strain>
    </source>
</reference>
<accession>A0A9P9WKK9</accession>
<keyword evidence="1" id="KW-0812">Transmembrane</keyword>
<keyword evidence="3" id="KW-1185">Reference proteome</keyword>
<proteinExistence type="predicted"/>
<dbReference type="EMBL" id="JAFIMR010000017">
    <property type="protein sequence ID" value="KAI1868297.1"/>
    <property type="molecule type" value="Genomic_DNA"/>
</dbReference>
<dbReference type="AlphaFoldDB" id="A0A9P9WKK9"/>
<evidence type="ECO:0000256" key="1">
    <source>
        <dbReference type="SAM" id="Phobius"/>
    </source>
</evidence>
<evidence type="ECO:0008006" key="4">
    <source>
        <dbReference type="Google" id="ProtNLM"/>
    </source>
</evidence>
<sequence>MPSGKKPKVGGVFGRIVLFANLVVIMAYGAVTPQEMSKVTAICVTIGIGGLAMAVQTYVTVAVFTCLPYNIWAVIGLDGLCAAGWAAAIAVLSYWDRNVVYMPGNGDPQAWFKCANAKYWDTVLTSDGFGQWINIVWCQVKVNGQDRLVGNGAARQQLHVLIGLSTVSLFFTGLLLLWMVKRGSHLGLIKPRH</sequence>
<feature type="transmembrane region" description="Helical" evidence="1">
    <location>
        <begin position="71"/>
        <end position="95"/>
    </location>
</feature>
<name>A0A9P9WKK9_9PEZI</name>
<feature type="transmembrane region" description="Helical" evidence="1">
    <location>
        <begin position="12"/>
        <end position="33"/>
    </location>
</feature>
<keyword evidence="1" id="KW-1133">Transmembrane helix</keyword>
<dbReference type="Proteomes" id="UP000829685">
    <property type="component" value="Unassembled WGS sequence"/>
</dbReference>
<evidence type="ECO:0000313" key="2">
    <source>
        <dbReference type="EMBL" id="KAI1868297.1"/>
    </source>
</evidence>
<evidence type="ECO:0000313" key="3">
    <source>
        <dbReference type="Proteomes" id="UP000829685"/>
    </source>
</evidence>
<feature type="transmembrane region" description="Helical" evidence="1">
    <location>
        <begin position="39"/>
        <end position="64"/>
    </location>
</feature>
<keyword evidence="1" id="KW-0472">Membrane</keyword>
<gene>
    <name evidence="2" type="ORF">JX265_007120</name>
</gene>
<comment type="caution">
    <text evidence="2">The sequence shown here is derived from an EMBL/GenBank/DDBJ whole genome shotgun (WGS) entry which is preliminary data.</text>
</comment>
<feature type="transmembrane region" description="Helical" evidence="1">
    <location>
        <begin position="158"/>
        <end position="180"/>
    </location>
</feature>
<organism evidence="2 3">
    <name type="scientific">Neoarthrinium moseri</name>
    <dbReference type="NCBI Taxonomy" id="1658444"/>
    <lineage>
        <taxon>Eukaryota</taxon>
        <taxon>Fungi</taxon>
        <taxon>Dikarya</taxon>
        <taxon>Ascomycota</taxon>
        <taxon>Pezizomycotina</taxon>
        <taxon>Sordariomycetes</taxon>
        <taxon>Xylariomycetidae</taxon>
        <taxon>Amphisphaeriales</taxon>
        <taxon>Apiosporaceae</taxon>
        <taxon>Neoarthrinium</taxon>
    </lineage>
</organism>
<protein>
    <recommendedName>
        <fullName evidence="4">MARVEL domain-containing protein</fullName>
    </recommendedName>
</protein>